<comment type="caution">
    <text evidence="1">The sequence shown here is derived from an EMBL/GenBank/DDBJ whole genome shotgun (WGS) entry which is preliminary data.</text>
</comment>
<proteinExistence type="predicted"/>
<name>A0ABS8BII7_9NEIS</name>
<keyword evidence="2" id="KW-1185">Reference proteome</keyword>
<dbReference type="RefSeq" id="WP_226763317.1">
    <property type="nucleotide sequence ID" value="NZ_JAJAWG010000002.1"/>
</dbReference>
<dbReference type="EMBL" id="JAJAWG010000002">
    <property type="protein sequence ID" value="MCB5195520.1"/>
    <property type="molecule type" value="Genomic_DNA"/>
</dbReference>
<evidence type="ECO:0000313" key="1">
    <source>
        <dbReference type="EMBL" id="MCB5195520.1"/>
    </source>
</evidence>
<accession>A0ABS8BII7</accession>
<sequence length="70" mass="8337">MVGSSKLEELLTQQELESLNGVYFAELDERPYLTFEGVREASRERMRKRRREAIEKYESERLQDLPTSIE</sequence>
<gene>
    <name evidence="1" type="ORF">LG219_04340</name>
</gene>
<organism evidence="1 2">
    <name type="scientific">Deefgea salmonis</name>
    <dbReference type="NCBI Taxonomy" id="2875502"/>
    <lineage>
        <taxon>Bacteria</taxon>
        <taxon>Pseudomonadati</taxon>
        <taxon>Pseudomonadota</taxon>
        <taxon>Betaproteobacteria</taxon>
        <taxon>Neisseriales</taxon>
        <taxon>Chitinibacteraceae</taxon>
        <taxon>Deefgea</taxon>
    </lineage>
</organism>
<dbReference type="Proteomes" id="UP001198034">
    <property type="component" value="Unassembled WGS sequence"/>
</dbReference>
<evidence type="ECO:0000313" key="2">
    <source>
        <dbReference type="Proteomes" id="UP001198034"/>
    </source>
</evidence>
<protein>
    <submittedName>
        <fullName evidence="1">Uncharacterized protein</fullName>
    </submittedName>
</protein>
<reference evidence="1 2" key="1">
    <citation type="submission" date="2021-10" db="EMBL/GenBank/DDBJ databases">
        <authorList>
            <person name="Chen M."/>
        </authorList>
    </citation>
    <scope>NUCLEOTIDE SEQUENCE [LARGE SCALE GENOMIC DNA]</scope>
    <source>
        <strain evidence="1 2">H3-26</strain>
    </source>
</reference>